<organism evidence="5 6">
    <name type="scientific">Diplocarpon coronariae</name>
    <dbReference type="NCBI Taxonomy" id="2795749"/>
    <lineage>
        <taxon>Eukaryota</taxon>
        <taxon>Fungi</taxon>
        <taxon>Dikarya</taxon>
        <taxon>Ascomycota</taxon>
        <taxon>Pezizomycotina</taxon>
        <taxon>Leotiomycetes</taxon>
        <taxon>Helotiales</taxon>
        <taxon>Drepanopezizaceae</taxon>
        <taxon>Diplocarpon</taxon>
    </lineage>
</organism>
<dbReference type="PANTHER" id="PTHR40463">
    <property type="entry name" value="PH-RESPONSE REGULATOR PROTEIN PALC"/>
    <property type="match status" value="1"/>
</dbReference>
<reference evidence="5 6" key="1">
    <citation type="submission" date="2017-04" db="EMBL/GenBank/DDBJ databases">
        <title>Draft genome sequence of Marssonina coronaria NL1: causal agent of apple blotch.</title>
        <authorList>
            <person name="Cheng Q."/>
        </authorList>
    </citation>
    <scope>NUCLEOTIDE SEQUENCE [LARGE SCALE GENOMIC DNA]</scope>
    <source>
        <strain evidence="5 6">NL1</strain>
    </source>
</reference>
<evidence type="ECO:0000313" key="6">
    <source>
        <dbReference type="Proteomes" id="UP000242519"/>
    </source>
</evidence>
<dbReference type="AlphaFoldDB" id="A0A218Z242"/>
<dbReference type="EMBL" id="MZNU01000280">
    <property type="protein sequence ID" value="OWP01316.1"/>
    <property type="molecule type" value="Genomic_DNA"/>
</dbReference>
<evidence type="ECO:0000256" key="1">
    <source>
        <dbReference type="ARBA" id="ARBA00010997"/>
    </source>
</evidence>
<feature type="domain" description="BRO1" evidence="4">
    <location>
        <begin position="1"/>
        <end position="276"/>
    </location>
</feature>
<feature type="region of interest" description="Disordered" evidence="3">
    <location>
        <begin position="436"/>
        <end position="456"/>
    </location>
</feature>
<comment type="caution">
    <text evidence="5">The sequence shown here is derived from an EMBL/GenBank/DDBJ whole genome shotgun (WGS) entry which is preliminary data.</text>
</comment>
<dbReference type="GO" id="GO:0071467">
    <property type="term" value="P:cellular response to pH"/>
    <property type="evidence" value="ECO:0007669"/>
    <property type="project" value="InterPro"/>
</dbReference>
<name>A0A218Z242_9HELO</name>
<gene>
    <name evidence="5" type="ORF">B2J93_7300</name>
</gene>
<dbReference type="Gene3D" id="1.25.40.280">
    <property type="entry name" value="alix/aip1 like domains"/>
    <property type="match status" value="1"/>
</dbReference>
<dbReference type="InterPro" id="IPR004328">
    <property type="entry name" value="BRO1_dom"/>
</dbReference>
<evidence type="ECO:0000259" key="4">
    <source>
        <dbReference type="PROSITE" id="PS51180"/>
    </source>
</evidence>
<dbReference type="InterPro" id="IPR038499">
    <property type="entry name" value="BRO1_sf"/>
</dbReference>
<dbReference type="InterPro" id="IPR037505">
    <property type="entry name" value="pH-resp_palC"/>
</dbReference>
<protein>
    <recommendedName>
        <fullName evidence="2">pH-response regulator protein palC</fullName>
    </recommendedName>
</protein>
<dbReference type="CDD" id="cd09245">
    <property type="entry name" value="BRO1_UmRIM23-like"/>
    <property type="match status" value="1"/>
</dbReference>
<dbReference type="PANTHER" id="PTHR40463:SF1">
    <property type="entry name" value="PH-RESPONSE REGULATOR PROTEIN PALC"/>
    <property type="match status" value="1"/>
</dbReference>
<accession>A0A218Z242</accession>
<dbReference type="GO" id="GO:0005886">
    <property type="term" value="C:plasma membrane"/>
    <property type="evidence" value="ECO:0007669"/>
    <property type="project" value="TreeGrafter"/>
</dbReference>
<proteinExistence type="inferred from homology"/>
<evidence type="ECO:0000256" key="2">
    <source>
        <dbReference type="ARBA" id="ARBA00022193"/>
    </source>
</evidence>
<dbReference type="PROSITE" id="PS51180">
    <property type="entry name" value="BRO1"/>
    <property type="match status" value="1"/>
</dbReference>
<dbReference type="FunFam" id="1.25.40.280:FF:000005">
    <property type="entry name" value="pH-response regulator protein palC"/>
    <property type="match status" value="1"/>
</dbReference>
<evidence type="ECO:0000313" key="5">
    <source>
        <dbReference type="EMBL" id="OWP01316.1"/>
    </source>
</evidence>
<dbReference type="OrthoDB" id="10266451at2759"/>
<dbReference type="STRING" id="503106.A0A218Z242"/>
<dbReference type="Proteomes" id="UP000242519">
    <property type="component" value="Unassembled WGS sequence"/>
</dbReference>
<sequence length="479" mass="52235">MPFLFTLPTTSSFSFSTYFDSSSHPSLPLAASSFRGVLRDTLKKHKRLPLSSQSSHLSSVLLALNNYIPYLLAIDNGLGSQLVGGEELDVVLKSTPALEWRPTLSDNSIPGKENSRVKITSIEYEIYFVLQALGYTYTLLSRVALHPLYSSASASPTPEQRTLAITTATRHLLSAASVHDYILKRSDQISSAPPCVDIAESTTRALSSLALSEATLLAVLKDDTYPAIVAQNRNSNDNEWMIRAPDIPKFRVHLFARLCLAASEHAANALSLLNTTANKGRGKIDGELLKYAEDLKRTARAKACRFFGIDADLRGGTGEAIAWLRAGMLELGLASRNEGRKGLGLGRIKKGWEERMEDKRVEKEGQWGGDAGRAEEGRVLEHLDQKWNKMNDTTNTQHIPSTGPLTASMPSGREIHSLKPWLPPVLDASLLESMRAPPDRADDYGSDTGASVSSNDEVQEFVSTLPGGTRDYAGAGGYF</sequence>
<evidence type="ECO:0000256" key="3">
    <source>
        <dbReference type="SAM" id="MobiDB-lite"/>
    </source>
</evidence>
<keyword evidence="6" id="KW-1185">Reference proteome</keyword>
<dbReference type="SMART" id="SM01041">
    <property type="entry name" value="BRO1"/>
    <property type="match status" value="1"/>
</dbReference>
<dbReference type="InParanoid" id="A0A218Z242"/>
<comment type="similarity">
    <text evidence="1">Belongs to the palC family.</text>
</comment>